<dbReference type="EMBL" id="CP131913">
    <property type="protein sequence ID" value="WLI73631.1"/>
    <property type="molecule type" value="Genomic_DNA"/>
</dbReference>
<accession>A0ABY9H694</accession>
<dbReference type="PIRSF" id="PIRSF012335">
    <property type="entry name" value="UCP012335"/>
    <property type="match status" value="1"/>
</dbReference>
<keyword evidence="1" id="KW-0732">Signal</keyword>
<evidence type="ECO:0000313" key="3">
    <source>
        <dbReference type="EMBL" id="WLI73631.1"/>
    </source>
</evidence>
<evidence type="ECO:0000259" key="2">
    <source>
        <dbReference type="Pfam" id="PF11008"/>
    </source>
</evidence>
<dbReference type="InterPro" id="IPR016596">
    <property type="entry name" value="UCP012335"/>
</dbReference>
<feature type="chain" id="PRO_5047391902" evidence="1">
    <location>
        <begin position="21"/>
        <end position="156"/>
    </location>
</feature>
<protein>
    <submittedName>
        <fullName evidence="3">DUF2846 domain-containing protein</fullName>
    </submittedName>
</protein>
<dbReference type="PROSITE" id="PS51257">
    <property type="entry name" value="PROKAR_LIPOPROTEIN"/>
    <property type="match status" value="1"/>
</dbReference>
<dbReference type="InterPro" id="IPR022548">
    <property type="entry name" value="DUF2846"/>
</dbReference>
<proteinExistence type="predicted"/>
<sequence>MKLIKTTAALALLAIMTGCASVNMAPQQESTAAKEFTYPDDGKAGVYVFRKDSPFGAALKKDIWINGECIGESARGVFFYHQVEGSQEHENATESEFSPNTMTLFAEAGNNYFVEQYIRMGAFVGGANLRQHDEESGMREVSKLDLAASGNCSREL</sequence>
<dbReference type="RefSeq" id="WP_305501456.1">
    <property type="nucleotide sequence ID" value="NZ_CP131913.1"/>
</dbReference>
<organism evidence="3 4">
    <name type="scientific">Halomonas alkalicola</name>
    <dbReference type="NCBI Taxonomy" id="1930622"/>
    <lineage>
        <taxon>Bacteria</taxon>
        <taxon>Pseudomonadati</taxon>
        <taxon>Pseudomonadota</taxon>
        <taxon>Gammaproteobacteria</taxon>
        <taxon>Oceanospirillales</taxon>
        <taxon>Halomonadaceae</taxon>
        <taxon>Halomonas</taxon>
    </lineage>
</organism>
<reference evidence="3 4" key="1">
    <citation type="submission" date="2023-08" db="EMBL/GenBank/DDBJ databases">
        <title>Transcriptome Analysis of Halomonas alkalicola CICC 11012s to Identify the Genes Involved in Alkaline Tolerances.</title>
        <authorList>
            <person name="Zhai L."/>
        </authorList>
    </citation>
    <scope>NUCLEOTIDE SEQUENCE [LARGE SCALE GENOMIC DNA]</scope>
    <source>
        <strain evidence="3 4">CICC 11012s</strain>
    </source>
</reference>
<evidence type="ECO:0000256" key="1">
    <source>
        <dbReference type="SAM" id="SignalP"/>
    </source>
</evidence>
<feature type="domain" description="DUF2846" evidence="2">
    <location>
        <begin position="41"/>
        <end position="127"/>
    </location>
</feature>
<name>A0ABY9H694_9GAMM</name>
<feature type="signal peptide" evidence="1">
    <location>
        <begin position="1"/>
        <end position="20"/>
    </location>
</feature>
<evidence type="ECO:0000313" key="4">
    <source>
        <dbReference type="Proteomes" id="UP001235344"/>
    </source>
</evidence>
<keyword evidence="4" id="KW-1185">Reference proteome</keyword>
<dbReference type="Pfam" id="PF11008">
    <property type="entry name" value="DUF2846"/>
    <property type="match status" value="1"/>
</dbReference>
<dbReference type="Proteomes" id="UP001235344">
    <property type="component" value="Chromosome"/>
</dbReference>
<gene>
    <name evidence="3" type="ORF">B6N23_01430</name>
</gene>